<evidence type="ECO:0000259" key="1">
    <source>
        <dbReference type="PROSITE" id="PS51186"/>
    </source>
</evidence>
<keyword evidence="2" id="KW-0808">Transferase</keyword>
<dbReference type="InterPro" id="IPR016181">
    <property type="entry name" value="Acyl_CoA_acyltransferase"/>
</dbReference>
<sequence length="168" mass="19455">MNKIMKTARLVMKPYEEADQNDLAELLTNDEIKKTFMIPDFLTREELLHMVEALMNRSLCDEHFHRGIYSNRVLIGFVNDVEINNGVIELGYVIHPEYHNKGYATEMLQAVIEELLHSGFSAVTAGAFIENAASIRVMQKCGMEKIDREEDIVYRGIKRHCVYYTRKP</sequence>
<organism evidence="2 3">
    <name type="scientific">Cuneatibacter caecimuris</name>
    <dbReference type="NCBI Taxonomy" id="1796618"/>
    <lineage>
        <taxon>Bacteria</taxon>
        <taxon>Bacillati</taxon>
        <taxon>Bacillota</taxon>
        <taxon>Clostridia</taxon>
        <taxon>Lachnospirales</taxon>
        <taxon>Lachnospiraceae</taxon>
        <taxon>Cuneatibacter</taxon>
    </lineage>
</organism>
<dbReference type="PROSITE" id="PS51186">
    <property type="entry name" value="GNAT"/>
    <property type="match status" value="1"/>
</dbReference>
<evidence type="ECO:0000313" key="2">
    <source>
        <dbReference type="EMBL" id="RZT02511.1"/>
    </source>
</evidence>
<protein>
    <submittedName>
        <fullName evidence="2">RimJ/RimL family protein N-acetyltransferase</fullName>
    </submittedName>
</protein>
<feature type="domain" description="N-acetyltransferase" evidence="1">
    <location>
        <begin position="10"/>
        <end position="168"/>
    </location>
</feature>
<dbReference type="Pfam" id="PF13302">
    <property type="entry name" value="Acetyltransf_3"/>
    <property type="match status" value="1"/>
</dbReference>
<dbReference type="InterPro" id="IPR000182">
    <property type="entry name" value="GNAT_dom"/>
</dbReference>
<dbReference type="PANTHER" id="PTHR43792">
    <property type="entry name" value="GNAT FAMILY, PUTATIVE (AFU_ORTHOLOGUE AFUA_3G00765)-RELATED-RELATED"/>
    <property type="match status" value="1"/>
</dbReference>
<dbReference type="Proteomes" id="UP000292927">
    <property type="component" value="Unassembled WGS sequence"/>
</dbReference>
<dbReference type="EMBL" id="SGXF01000001">
    <property type="protein sequence ID" value="RZT02511.1"/>
    <property type="molecule type" value="Genomic_DNA"/>
</dbReference>
<proteinExistence type="predicted"/>
<gene>
    <name evidence="2" type="ORF">EV209_0630</name>
</gene>
<reference evidence="2 3" key="1">
    <citation type="submission" date="2019-02" db="EMBL/GenBank/DDBJ databases">
        <title>Genomic Encyclopedia of Type Strains, Phase IV (KMG-IV): sequencing the most valuable type-strain genomes for metagenomic binning, comparative biology and taxonomic classification.</title>
        <authorList>
            <person name="Goeker M."/>
        </authorList>
    </citation>
    <scope>NUCLEOTIDE SEQUENCE [LARGE SCALE GENOMIC DNA]</scope>
    <source>
        <strain evidence="2 3">DSM 29486</strain>
    </source>
</reference>
<name>A0A4Q7PNG0_9FIRM</name>
<evidence type="ECO:0000313" key="3">
    <source>
        <dbReference type="Proteomes" id="UP000292927"/>
    </source>
</evidence>
<dbReference type="SUPFAM" id="SSF55729">
    <property type="entry name" value="Acyl-CoA N-acyltransferases (Nat)"/>
    <property type="match status" value="1"/>
</dbReference>
<dbReference type="PANTHER" id="PTHR43792:SF13">
    <property type="entry name" value="ACETYLTRANSFERASE"/>
    <property type="match status" value="1"/>
</dbReference>
<dbReference type="InterPro" id="IPR051531">
    <property type="entry name" value="N-acetyltransferase"/>
</dbReference>
<dbReference type="CDD" id="cd04301">
    <property type="entry name" value="NAT_SF"/>
    <property type="match status" value="1"/>
</dbReference>
<accession>A0A4Q7PNG0</accession>
<dbReference type="GO" id="GO:0016747">
    <property type="term" value="F:acyltransferase activity, transferring groups other than amino-acyl groups"/>
    <property type="evidence" value="ECO:0007669"/>
    <property type="project" value="InterPro"/>
</dbReference>
<dbReference type="Gene3D" id="3.40.630.30">
    <property type="match status" value="1"/>
</dbReference>
<keyword evidence="3" id="KW-1185">Reference proteome</keyword>
<dbReference type="AlphaFoldDB" id="A0A4Q7PNG0"/>
<comment type="caution">
    <text evidence="2">The sequence shown here is derived from an EMBL/GenBank/DDBJ whole genome shotgun (WGS) entry which is preliminary data.</text>
</comment>
<dbReference type="RefSeq" id="WP_243647476.1">
    <property type="nucleotide sequence ID" value="NZ_SGXF01000001.1"/>
</dbReference>